<dbReference type="GO" id="GO:0003735">
    <property type="term" value="F:structural constituent of ribosome"/>
    <property type="evidence" value="ECO:0007669"/>
    <property type="project" value="InterPro"/>
</dbReference>
<feature type="domain" description="Reverse transcriptase" evidence="7">
    <location>
        <begin position="168"/>
        <end position="415"/>
    </location>
</feature>
<dbReference type="GO" id="GO:0022625">
    <property type="term" value="C:cytosolic large ribosomal subunit"/>
    <property type="evidence" value="ECO:0007669"/>
    <property type="project" value="TreeGrafter"/>
</dbReference>
<dbReference type="EMBL" id="CAUJNA010003671">
    <property type="protein sequence ID" value="CAJ1407401.1"/>
    <property type="molecule type" value="Genomic_DNA"/>
</dbReference>
<dbReference type="PROSITE" id="PS50879">
    <property type="entry name" value="RNASE_H_1"/>
    <property type="match status" value="1"/>
</dbReference>
<comment type="caution">
    <text evidence="9">The sequence shown here is derived from an EMBL/GenBank/DDBJ whole genome shotgun (WGS) entry which is preliminary data.</text>
</comment>
<evidence type="ECO:0000259" key="7">
    <source>
        <dbReference type="PROSITE" id="PS50878"/>
    </source>
</evidence>
<dbReference type="InterPro" id="IPR036397">
    <property type="entry name" value="RNaseH_sf"/>
</dbReference>
<feature type="region of interest" description="Disordered" evidence="6">
    <location>
        <begin position="1520"/>
        <end position="1552"/>
    </location>
</feature>
<dbReference type="InterPro" id="IPR002156">
    <property type="entry name" value="RNaseH_domain"/>
</dbReference>
<evidence type="ECO:0000259" key="8">
    <source>
        <dbReference type="PROSITE" id="PS50879"/>
    </source>
</evidence>
<dbReference type="Pfam" id="PF01779">
    <property type="entry name" value="Ribosomal_L29e"/>
    <property type="match status" value="1"/>
</dbReference>
<accession>A0AA36JLR9</accession>
<protein>
    <recommendedName>
        <fullName evidence="4">Large ribosomal subunit protein eL29</fullName>
    </recommendedName>
    <alternativeName>
        <fullName evidence="5">60S ribosomal protein L29</fullName>
    </alternativeName>
</protein>
<dbReference type="InterPro" id="IPR002673">
    <property type="entry name" value="Ribosomal_eL29"/>
</dbReference>
<keyword evidence="2" id="KW-0689">Ribosomal protein</keyword>
<reference evidence="9" key="1">
    <citation type="submission" date="2023-08" db="EMBL/GenBank/DDBJ databases">
        <authorList>
            <person name="Chen Y."/>
            <person name="Shah S."/>
            <person name="Dougan E. K."/>
            <person name="Thang M."/>
            <person name="Chan C."/>
        </authorList>
    </citation>
    <scope>NUCLEOTIDE SEQUENCE</scope>
</reference>
<dbReference type="Proteomes" id="UP001178507">
    <property type="component" value="Unassembled WGS sequence"/>
</dbReference>
<dbReference type="PROSITE" id="PS50878">
    <property type="entry name" value="RT_POL"/>
    <property type="match status" value="1"/>
</dbReference>
<evidence type="ECO:0000256" key="4">
    <source>
        <dbReference type="ARBA" id="ARBA00035222"/>
    </source>
</evidence>
<dbReference type="Pfam" id="PF00075">
    <property type="entry name" value="RNase_H"/>
    <property type="match status" value="1"/>
</dbReference>
<evidence type="ECO:0000256" key="1">
    <source>
        <dbReference type="ARBA" id="ARBA00010247"/>
    </source>
</evidence>
<dbReference type="SUPFAM" id="SSF53098">
    <property type="entry name" value="Ribonuclease H-like"/>
    <property type="match status" value="1"/>
</dbReference>
<dbReference type="Pfam" id="PF00078">
    <property type="entry name" value="RVT_1"/>
    <property type="match status" value="1"/>
</dbReference>
<dbReference type="GO" id="GO:0004523">
    <property type="term" value="F:RNA-DNA hybrid ribonuclease activity"/>
    <property type="evidence" value="ECO:0007669"/>
    <property type="project" value="InterPro"/>
</dbReference>
<evidence type="ECO:0000256" key="2">
    <source>
        <dbReference type="ARBA" id="ARBA00022980"/>
    </source>
</evidence>
<sequence length="1552" mass="175148">MDHLVSYHYADILHVDAQTSEVLVDHALPEATNGLWFVDDEPAQTRKTGPNAYQVHTDLLLCPGQVLEHRVFYTDSTEILEELQKFWQPRWLRHRDVPADQWDRILGFVQAHVPQLEMQVPAITVSAWDKVNARYNEHAARGPDGFDKQDLLRMPIVLKERMVQLLNHVEDTAQWPQQLLQGFGIPVPKETAADTINKFRPIIVLSTVYRSWSSLRAKVLIHFLEKFVGPNALGFLPRREAGQIWLYIQASVELALQGGQGLAGLTTDVSKAFESIPRRPLMATCHHLGVPARVLRPCDHFLNNFQRRFVHNGQISEPLTSTSGLPEGDSLAVMGMCVIDWVFDLYIRFAPAVIPKSFVDNYELLATNAYELLHGYAVMQTYMDLWQLQLDEPKTFTWATSSQDRSHFRRLGLRVKTTAVDLGGALTFSRARSVQGQLERFKAIEPCWARLRRLQWPPSRTEKAMGALEVATINDALRDGSFMTRNIQGKFDLAHGYNCDLCQQPDSMEHRCRECLPLTPLRERHQWVMERWDNWPCSLRIHLLPSRNAHFREIKHALAELQDRTLDHHLQPGDHQVVDIFTDGSCWNPNDPDRSLAAWAAVSASHQSVLAKGPLCGPHQSIDRAELTAALAAVSWLARTGVKGTLWIDNSYVAQTLNQIAHDPTNSNVHSHEDLWEQTSQFLEMMYPGQLSVVHVSSHQAESDSPDPLTDWIIFWNRQADAAAGHAHTMRTSSFRTLWDRYEQATRRQRQEVDYLRAFHLDLAATRKRLLSEGAHGEEHLDPDEDCEAPRIPLLNARPALVKPEFGMSWLTAGGAPRLLLPHCSAVDFAEALPWEGVTRPHDPMHWLHPLLERLEEKAFLNVEVSDRDAAPDCELNGFGSFQDPVCGLAKLGRHDTLVLQRSLTSCVGQSTCLGGAQLIPGARSLQGPLRLEIDEAEAIIADRGVDVLALSPKAGNCAELKRLLEWMGATPQVLVLNINPVLAVPLRVAPDFLRARKLGEHLDSCSLQTATDFLAPQFLPLFVDTARAVFVAQAALSRFGKVGHLPSLWRRGVSCTLPISEWLGEKVVQEAAALGGADWPCQKLLDSNVPRLPLAAMRGVQNKELYKEVRCGGHAGQLNLEPATLPMTPGRGQMLRGRGRCFLEDGFCECFPPWRDALCDKEDLGDRQDEPQGVLIATRLSHAPGGMEMLRQNLHNWWESFNHQLDRPILIFHQGLSRSEASQLRQASPNRVWFSHLGPLLRRPRKIYKEKHDEALHCRFKFAWVIEEPSIESYDWLMWLDADMVFPVPFERDLVRETSSASASLGFLSERAKAAPVLKNLFLLFREAERARGEAVEGSPETGLSSRLMVLQLAAFRSGPLQRFAQWALEFSGTALPLGRQRPEGIAGLLPTEGAEPPGQGWGSTARSCVQKAMAGSSVFNLLLVHRLVTLFIRPWQQSCDKRGAVRAGNVGTGDIHWSERFAREWECVMAKSKNHTGHNQIYKNHRNGIKKTRRPRKMSMQGMNCRFVRNQAFAKRGMKKLSAEEKEEQLKAQKEAQKRIDEKRRAEREA</sequence>
<gene>
    <name evidence="9" type="ORF">EVOR1521_LOCUS29104</name>
</gene>
<dbReference type="InterPro" id="IPR029044">
    <property type="entry name" value="Nucleotide-diphossugar_trans"/>
</dbReference>
<dbReference type="GO" id="GO:0003676">
    <property type="term" value="F:nucleic acid binding"/>
    <property type="evidence" value="ECO:0007669"/>
    <property type="project" value="InterPro"/>
</dbReference>
<feature type="domain" description="RNase H type-1" evidence="8">
    <location>
        <begin position="574"/>
        <end position="729"/>
    </location>
</feature>
<evidence type="ECO:0000313" key="9">
    <source>
        <dbReference type="EMBL" id="CAJ1407401.1"/>
    </source>
</evidence>
<evidence type="ECO:0000313" key="10">
    <source>
        <dbReference type="Proteomes" id="UP001178507"/>
    </source>
</evidence>
<organism evidence="9 10">
    <name type="scientific">Effrenium voratum</name>
    <dbReference type="NCBI Taxonomy" id="2562239"/>
    <lineage>
        <taxon>Eukaryota</taxon>
        <taxon>Sar</taxon>
        <taxon>Alveolata</taxon>
        <taxon>Dinophyceae</taxon>
        <taxon>Suessiales</taxon>
        <taxon>Symbiodiniaceae</taxon>
        <taxon>Effrenium</taxon>
    </lineage>
</organism>
<name>A0AA36JLR9_9DINO</name>
<proteinExistence type="inferred from homology"/>
<dbReference type="InterPro" id="IPR012337">
    <property type="entry name" value="RNaseH-like_sf"/>
</dbReference>
<dbReference type="Gene3D" id="6.10.140.1730">
    <property type="match status" value="1"/>
</dbReference>
<dbReference type="PANTHER" id="PTHR12884:SF0">
    <property type="entry name" value="60S RIBOSOMAL PROTEIN L29"/>
    <property type="match status" value="1"/>
</dbReference>
<dbReference type="PANTHER" id="PTHR12884">
    <property type="entry name" value="60S RIBOSOMAL PROTEIN L29"/>
    <property type="match status" value="1"/>
</dbReference>
<keyword evidence="10" id="KW-1185">Reference proteome</keyword>
<feature type="compositionally biased region" description="Basic and acidic residues" evidence="6">
    <location>
        <begin position="1523"/>
        <end position="1552"/>
    </location>
</feature>
<comment type="similarity">
    <text evidence="1">Belongs to the eukaryotic ribosomal protein eL29 family.</text>
</comment>
<evidence type="ECO:0000256" key="5">
    <source>
        <dbReference type="ARBA" id="ARBA00035328"/>
    </source>
</evidence>
<dbReference type="Gene3D" id="3.30.420.10">
    <property type="entry name" value="Ribonuclease H-like superfamily/Ribonuclease H"/>
    <property type="match status" value="1"/>
</dbReference>
<dbReference type="InterPro" id="IPR000477">
    <property type="entry name" value="RT_dom"/>
</dbReference>
<dbReference type="GO" id="GO:0002181">
    <property type="term" value="P:cytoplasmic translation"/>
    <property type="evidence" value="ECO:0007669"/>
    <property type="project" value="TreeGrafter"/>
</dbReference>
<evidence type="ECO:0000256" key="3">
    <source>
        <dbReference type="ARBA" id="ARBA00023274"/>
    </source>
</evidence>
<keyword evidence="3" id="KW-0687">Ribonucleoprotein</keyword>
<dbReference type="Gene3D" id="3.90.550.10">
    <property type="entry name" value="Spore Coat Polysaccharide Biosynthesis Protein SpsA, Chain A"/>
    <property type="match status" value="1"/>
</dbReference>
<evidence type="ECO:0000256" key="6">
    <source>
        <dbReference type="SAM" id="MobiDB-lite"/>
    </source>
</evidence>